<dbReference type="InterPro" id="IPR049326">
    <property type="entry name" value="Rhodopsin_dom_fungi"/>
</dbReference>
<evidence type="ECO:0000256" key="5">
    <source>
        <dbReference type="ARBA" id="ARBA00022525"/>
    </source>
</evidence>
<dbReference type="GO" id="GO:0046872">
    <property type="term" value="F:metal ion binding"/>
    <property type="evidence" value="ECO:0007669"/>
    <property type="project" value="UniProtKB-UniRule"/>
</dbReference>
<evidence type="ECO:0000256" key="4">
    <source>
        <dbReference type="ARBA" id="ARBA00010031"/>
    </source>
</evidence>
<proteinExistence type="inferred from homology"/>
<dbReference type="Pfam" id="PF20684">
    <property type="entry name" value="Fung_rhodopsin"/>
    <property type="match status" value="1"/>
</dbReference>
<evidence type="ECO:0000313" key="20">
    <source>
        <dbReference type="Proteomes" id="UP000799757"/>
    </source>
</evidence>
<evidence type="ECO:0000256" key="11">
    <source>
        <dbReference type="ARBA" id="ARBA00023157"/>
    </source>
</evidence>
<reference evidence="19" key="1">
    <citation type="journal article" date="2020" name="Stud. Mycol.">
        <title>101 Dothideomycetes genomes: a test case for predicting lifestyles and emergence of pathogens.</title>
        <authorList>
            <person name="Haridas S."/>
            <person name="Albert R."/>
            <person name="Binder M."/>
            <person name="Bloem J."/>
            <person name="Labutti K."/>
            <person name="Salamov A."/>
            <person name="Andreopoulos B."/>
            <person name="Baker S."/>
            <person name="Barry K."/>
            <person name="Bills G."/>
            <person name="Bluhm B."/>
            <person name="Cannon C."/>
            <person name="Castanera R."/>
            <person name="Culley D."/>
            <person name="Daum C."/>
            <person name="Ezra D."/>
            <person name="Gonzalez J."/>
            <person name="Henrissat B."/>
            <person name="Kuo A."/>
            <person name="Liang C."/>
            <person name="Lipzen A."/>
            <person name="Lutzoni F."/>
            <person name="Magnuson J."/>
            <person name="Mondo S."/>
            <person name="Nolan M."/>
            <person name="Ohm R."/>
            <person name="Pangilinan J."/>
            <person name="Park H.-J."/>
            <person name="Ramirez L."/>
            <person name="Alfaro M."/>
            <person name="Sun H."/>
            <person name="Tritt A."/>
            <person name="Yoshinaga Y."/>
            <person name="Zwiers L.-H."/>
            <person name="Turgeon B."/>
            <person name="Goodwin S."/>
            <person name="Spatafora J."/>
            <person name="Crous P."/>
            <person name="Grigoriev I."/>
        </authorList>
    </citation>
    <scope>NUCLEOTIDE SEQUENCE</scope>
    <source>
        <strain evidence="19">CBS 109.77</strain>
    </source>
</reference>
<comment type="similarity">
    <text evidence="4">Belongs to the RBT5 family.</text>
</comment>
<keyword evidence="11 14" id="KW-1015">Disulfide bond</keyword>
<evidence type="ECO:0000256" key="13">
    <source>
        <dbReference type="ARBA" id="ARBA00038359"/>
    </source>
</evidence>
<accession>A0A6A6XXN8</accession>
<evidence type="ECO:0000256" key="10">
    <source>
        <dbReference type="ARBA" id="ARBA00023136"/>
    </source>
</evidence>
<keyword evidence="10 16" id="KW-0472">Membrane</keyword>
<dbReference type="PROSITE" id="PS52012">
    <property type="entry name" value="CFEM"/>
    <property type="match status" value="1"/>
</dbReference>
<evidence type="ECO:0000256" key="9">
    <source>
        <dbReference type="ARBA" id="ARBA00022989"/>
    </source>
</evidence>
<feature type="disulfide bond" evidence="14">
    <location>
        <begin position="56"/>
        <end position="89"/>
    </location>
</feature>
<feature type="domain" description="CFEM" evidence="18">
    <location>
        <begin position="4"/>
        <end position="114"/>
    </location>
</feature>
<feature type="transmembrane region" description="Helical" evidence="16">
    <location>
        <begin position="292"/>
        <end position="313"/>
    </location>
</feature>
<protein>
    <recommendedName>
        <fullName evidence="18">CFEM domain-containing protein</fullName>
    </recommendedName>
</protein>
<keyword evidence="9 16" id="KW-1133">Transmembrane helix</keyword>
<dbReference type="Pfam" id="PF05730">
    <property type="entry name" value="CFEM"/>
    <property type="match status" value="1"/>
</dbReference>
<dbReference type="GO" id="GO:0005576">
    <property type="term" value="C:extracellular region"/>
    <property type="evidence" value="ECO:0007669"/>
    <property type="project" value="UniProtKB-SubCell"/>
</dbReference>
<evidence type="ECO:0000256" key="8">
    <source>
        <dbReference type="ARBA" id="ARBA00022729"/>
    </source>
</evidence>
<feature type="binding site" description="axial binding residue" evidence="14">
    <location>
        <position position="51"/>
    </location>
    <ligand>
        <name>heme</name>
        <dbReference type="ChEBI" id="CHEBI:30413"/>
    </ligand>
    <ligandPart>
        <name>Fe</name>
        <dbReference type="ChEBI" id="CHEBI:18248"/>
    </ligandPart>
</feature>
<dbReference type="GO" id="GO:0098552">
    <property type="term" value="C:side of membrane"/>
    <property type="evidence" value="ECO:0007669"/>
    <property type="project" value="UniProtKB-KW"/>
</dbReference>
<feature type="transmembrane region" description="Helical" evidence="16">
    <location>
        <begin position="177"/>
        <end position="199"/>
    </location>
</feature>
<name>A0A6A6XXN8_9PLEO</name>
<evidence type="ECO:0000256" key="17">
    <source>
        <dbReference type="SAM" id="SignalP"/>
    </source>
</evidence>
<keyword evidence="14" id="KW-0408">Iron</keyword>
<feature type="disulfide bond" evidence="14">
    <location>
        <begin position="47"/>
        <end position="54"/>
    </location>
</feature>
<dbReference type="OrthoDB" id="2496787at2759"/>
<feature type="transmembrane region" description="Helical" evidence="16">
    <location>
        <begin position="99"/>
        <end position="124"/>
    </location>
</feature>
<feature type="region of interest" description="Disordered" evidence="15">
    <location>
        <begin position="415"/>
        <end position="465"/>
    </location>
</feature>
<organism evidence="19 20">
    <name type="scientific">Melanomma pulvis-pyrius CBS 109.77</name>
    <dbReference type="NCBI Taxonomy" id="1314802"/>
    <lineage>
        <taxon>Eukaryota</taxon>
        <taxon>Fungi</taxon>
        <taxon>Dikarya</taxon>
        <taxon>Ascomycota</taxon>
        <taxon>Pezizomycotina</taxon>
        <taxon>Dothideomycetes</taxon>
        <taxon>Pleosporomycetidae</taxon>
        <taxon>Pleosporales</taxon>
        <taxon>Melanommataceae</taxon>
        <taxon>Melanomma</taxon>
    </lineage>
</organism>
<evidence type="ECO:0000313" key="19">
    <source>
        <dbReference type="EMBL" id="KAF2801149.1"/>
    </source>
</evidence>
<feature type="transmembrane region" description="Helical" evidence="16">
    <location>
        <begin position="136"/>
        <end position="157"/>
    </location>
</feature>
<keyword evidence="6" id="KW-0325">Glycoprotein</keyword>
<dbReference type="PANTHER" id="PTHR33048">
    <property type="entry name" value="PTH11-LIKE INTEGRAL MEMBRANE PROTEIN (AFU_ORTHOLOGUE AFUA_5G11245)"/>
    <property type="match status" value="1"/>
</dbReference>
<dbReference type="EMBL" id="MU001738">
    <property type="protein sequence ID" value="KAF2801149.1"/>
    <property type="molecule type" value="Genomic_DNA"/>
</dbReference>
<gene>
    <name evidence="19" type="ORF">K505DRAFT_291296</name>
</gene>
<evidence type="ECO:0000256" key="12">
    <source>
        <dbReference type="ARBA" id="ARBA00023288"/>
    </source>
</evidence>
<keyword evidence="5" id="KW-0964">Secreted</keyword>
<comment type="similarity">
    <text evidence="13">Belongs to the SAT4 family.</text>
</comment>
<evidence type="ECO:0000256" key="2">
    <source>
        <dbReference type="ARBA" id="ARBA00004589"/>
    </source>
</evidence>
<dbReference type="SMART" id="SM00747">
    <property type="entry name" value="CFEM"/>
    <property type="match status" value="1"/>
</dbReference>
<feature type="transmembrane region" description="Helical" evidence="16">
    <location>
        <begin position="211"/>
        <end position="237"/>
    </location>
</feature>
<dbReference type="InterPro" id="IPR008427">
    <property type="entry name" value="Extracellular_membr_CFEM_dom"/>
</dbReference>
<evidence type="ECO:0000256" key="15">
    <source>
        <dbReference type="SAM" id="MobiDB-lite"/>
    </source>
</evidence>
<feature type="chain" id="PRO_5025622041" description="CFEM domain-containing protein" evidence="17">
    <location>
        <begin position="24"/>
        <end position="465"/>
    </location>
</feature>
<evidence type="ECO:0000256" key="16">
    <source>
        <dbReference type="SAM" id="Phobius"/>
    </source>
</evidence>
<comment type="caution">
    <text evidence="14">Lacks conserved residue(s) required for the propagation of feature annotation.</text>
</comment>
<dbReference type="Proteomes" id="UP000799757">
    <property type="component" value="Unassembled WGS sequence"/>
</dbReference>
<sequence>MRVSNLLGFGAALLSYTICPVLAQGIPGMPECAGICFGAALQNQTACAPTDLPCICTNAPLNAAIQGCVQTTCTVKEALAAVNTTSTMCGAPIRDKSAILAWVSGVSGGVALVAIIVRTVVALISNSFGWDDGFAILAWLFSLPLSVLQSITPHIGFGKDTWTVEPKHIYTILQMVYASQVGYFLCSGFTKLCFLFFYLRIFPAKNTRKVVFIFIGITIVYTLAFETTMIFACKPISAIWTSWAGEDAIDYCIDQNKFYYCAAAVNIALDIAILVIPIPELLKLKLSTKRKLFLLAIFSVGGITIVVSCIRLQSLAQYAASQNPLYDNLNSGVYSVLEANVGVICICMPSFRRFLATLIPKCFGTTQNDSNYNKYDDTPNARQSTGKRSNPKFKKSTLGGSLFDTNITKTVDTRVESAGSDDEVQLVDLQKNGRNVAPSMGSAEGQDSVKHSNMRSNDGPYNGRS</sequence>
<keyword evidence="14" id="KW-0479">Metal-binding</keyword>
<keyword evidence="8 17" id="KW-0732">Signal</keyword>
<evidence type="ECO:0000256" key="3">
    <source>
        <dbReference type="ARBA" id="ARBA00004613"/>
    </source>
</evidence>
<dbReference type="InterPro" id="IPR052337">
    <property type="entry name" value="SAT4-like"/>
</dbReference>
<evidence type="ECO:0000256" key="7">
    <source>
        <dbReference type="ARBA" id="ARBA00022692"/>
    </source>
</evidence>
<evidence type="ECO:0000259" key="18">
    <source>
        <dbReference type="PROSITE" id="PS52012"/>
    </source>
</evidence>
<comment type="subcellular location">
    <subcellularLocation>
        <location evidence="2">Membrane</location>
        <topology evidence="2">Lipid-anchor</topology>
        <topology evidence="2">GPI-anchor</topology>
    </subcellularLocation>
    <subcellularLocation>
        <location evidence="1">Membrane</location>
        <topology evidence="1">Multi-pass membrane protein</topology>
    </subcellularLocation>
    <subcellularLocation>
        <location evidence="3">Secreted</location>
    </subcellularLocation>
</comment>
<keyword evidence="7 16" id="KW-0812">Transmembrane</keyword>
<keyword evidence="14" id="KW-0349">Heme</keyword>
<dbReference type="AlphaFoldDB" id="A0A6A6XXN8"/>
<feature type="transmembrane region" description="Helical" evidence="16">
    <location>
        <begin position="333"/>
        <end position="351"/>
    </location>
</feature>
<evidence type="ECO:0000256" key="1">
    <source>
        <dbReference type="ARBA" id="ARBA00004141"/>
    </source>
</evidence>
<keyword evidence="6" id="KW-0336">GPI-anchor</keyword>
<evidence type="ECO:0000256" key="6">
    <source>
        <dbReference type="ARBA" id="ARBA00022622"/>
    </source>
</evidence>
<keyword evidence="12" id="KW-0449">Lipoprotein</keyword>
<feature type="transmembrane region" description="Helical" evidence="16">
    <location>
        <begin position="257"/>
        <end position="280"/>
    </location>
</feature>
<keyword evidence="20" id="KW-1185">Reference proteome</keyword>
<evidence type="ECO:0000256" key="14">
    <source>
        <dbReference type="PROSITE-ProRule" id="PRU01356"/>
    </source>
</evidence>
<feature type="signal peptide" evidence="17">
    <location>
        <begin position="1"/>
        <end position="23"/>
    </location>
</feature>
<dbReference type="PANTHER" id="PTHR33048:SF123">
    <property type="entry name" value="INTEGRAL MEMBRANE PROTEIN"/>
    <property type="match status" value="1"/>
</dbReference>
<feature type="region of interest" description="Disordered" evidence="15">
    <location>
        <begin position="370"/>
        <end position="398"/>
    </location>
</feature>